<dbReference type="AlphaFoldDB" id="A0A6I4UTH1"/>
<dbReference type="SMART" id="SM00331">
    <property type="entry name" value="PP2C_SIG"/>
    <property type="match status" value="1"/>
</dbReference>
<dbReference type="OrthoDB" id="9811749at2"/>
<dbReference type="PANTHER" id="PTHR43156">
    <property type="entry name" value="STAGE II SPORULATION PROTEIN E-RELATED"/>
    <property type="match status" value="1"/>
</dbReference>
<evidence type="ECO:0000313" key="4">
    <source>
        <dbReference type="EMBL" id="MXP42081.1"/>
    </source>
</evidence>
<dbReference type="InterPro" id="IPR001789">
    <property type="entry name" value="Sig_transdc_resp-reg_receiver"/>
</dbReference>
<keyword evidence="1" id="KW-0378">Hydrolase</keyword>
<dbReference type="GO" id="GO:0000160">
    <property type="term" value="P:phosphorelay signal transduction system"/>
    <property type="evidence" value="ECO:0007669"/>
    <property type="project" value="InterPro"/>
</dbReference>
<evidence type="ECO:0000259" key="3">
    <source>
        <dbReference type="PROSITE" id="PS50110"/>
    </source>
</evidence>
<feature type="domain" description="Response regulatory" evidence="3">
    <location>
        <begin position="14"/>
        <end position="130"/>
    </location>
</feature>
<keyword evidence="2" id="KW-0597">Phosphoprotein</keyword>
<dbReference type="PANTHER" id="PTHR43156:SF2">
    <property type="entry name" value="STAGE II SPORULATION PROTEIN E"/>
    <property type="match status" value="1"/>
</dbReference>
<dbReference type="InterPro" id="IPR011006">
    <property type="entry name" value="CheY-like_superfamily"/>
</dbReference>
<dbReference type="InterPro" id="IPR001932">
    <property type="entry name" value="PPM-type_phosphatase-like_dom"/>
</dbReference>
<dbReference type="SUPFAM" id="SSF52172">
    <property type="entry name" value="CheY-like"/>
    <property type="match status" value="1"/>
</dbReference>
<keyword evidence="5" id="KW-1185">Reference proteome</keyword>
<gene>
    <name evidence="4" type="ORF">GRI75_10560</name>
</gene>
<dbReference type="Gene3D" id="3.40.50.2300">
    <property type="match status" value="1"/>
</dbReference>
<organism evidence="4 5">
    <name type="scientific">Croceibacterium soli</name>
    <dbReference type="NCBI Taxonomy" id="1739690"/>
    <lineage>
        <taxon>Bacteria</taxon>
        <taxon>Pseudomonadati</taxon>
        <taxon>Pseudomonadota</taxon>
        <taxon>Alphaproteobacteria</taxon>
        <taxon>Sphingomonadales</taxon>
        <taxon>Erythrobacteraceae</taxon>
        <taxon>Croceibacterium</taxon>
    </lineage>
</organism>
<dbReference type="Gene3D" id="3.60.40.10">
    <property type="entry name" value="PPM-type phosphatase domain"/>
    <property type="match status" value="1"/>
</dbReference>
<dbReference type="InterPro" id="IPR036457">
    <property type="entry name" value="PPM-type-like_dom_sf"/>
</dbReference>
<dbReference type="GO" id="GO:0016791">
    <property type="term" value="F:phosphatase activity"/>
    <property type="evidence" value="ECO:0007669"/>
    <property type="project" value="TreeGrafter"/>
</dbReference>
<name>A0A6I4UTH1_9SPHN</name>
<dbReference type="InterPro" id="IPR052016">
    <property type="entry name" value="Bact_Sigma-Reg"/>
</dbReference>
<proteinExistence type="predicted"/>
<protein>
    <submittedName>
        <fullName evidence="4">SpoIIE family protein phosphatase</fullName>
    </submittedName>
</protein>
<reference evidence="4 5" key="1">
    <citation type="submission" date="2019-12" db="EMBL/GenBank/DDBJ databases">
        <title>Genomic-based taxomic classification of the family Erythrobacteraceae.</title>
        <authorList>
            <person name="Xu L."/>
        </authorList>
    </citation>
    <scope>NUCLEOTIDE SEQUENCE [LARGE SCALE GENOMIC DNA]</scope>
    <source>
        <strain evidence="4 5">MCCC 1K02066</strain>
    </source>
</reference>
<evidence type="ECO:0000313" key="5">
    <source>
        <dbReference type="Proteomes" id="UP000469159"/>
    </source>
</evidence>
<dbReference type="SMART" id="SM00448">
    <property type="entry name" value="REC"/>
    <property type="match status" value="1"/>
</dbReference>
<sequence length="404" mass="43992">MKGVSRRRPIDRLNVLIVDDDEILGEFIALELQSRGCSILLAPSGEEALKLIGEDVDLLLTDWQMPGMDGMELVRRVRQERSGESYLHIAMMTAREGSGAMLEALAAGVDHFLYKPVDSVQLELAVATARRNRLLHRRLNRRNQLLATAHARMRKVFVALREDLDAAASLHERLLPSGRIVGSVQQVHLYQPALSLGGDTIGTLDLGEGKTLFFMIDVRGHGVPAALESFHLHHRLKGFRPSDPAELCRAAVGLNEEMLQRGDGSYATMLAGVIDAPANRGWIVRAGHPPPLLQQGTAVTVLEQGGSMPLGWFPGVSYAAEPFTFGPSARLTVYSDGLTDCFDGRQSGVSGDLYLARLLEAGAERPLAGFVDFIEEGLGLRKASPHDDVSLLALELTRLEDSAP</sequence>
<evidence type="ECO:0000256" key="1">
    <source>
        <dbReference type="ARBA" id="ARBA00022801"/>
    </source>
</evidence>
<dbReference type="CDD" id="cd17546">
    <property type="entry name" value="REC_hyHK_CKI1_RcsC-like"/>
    <property type="match status" value="1"/>
</dbReference>
<dbReference type="Proteomes" id="UP000469159">
    <property type="component" value="Unassembled WGS sequence"/>
</dbReference>
<evidence type="ECO:0000256" key="2">
    <source>
        <dbReference type="PROSITE-ProRule" id="PRU00169"/>
    </source>
</evidence>
<dbReference type="EMBL" id="WTYK01000005">
    <property type="protein sequence ID" value="MXP42081.1"/>
    <property type="molecule type" value="Genomic_DNA"/>
</dbReference>
<feature type="modified residue" description="4-aspartylphosphate" evidence="2">
    <location>
        <position position="62"/>
    </location>
</feature>
<dbReference type="Pfam" id="PF00072">
    <property type="entry name" value="Response_reg"/>
    <property type="match status" value="1"/>
</dbReference>
<comment type="caution">
    <text evidence="4">The sequence shown here is derived from an EMBL/GenBank/DDBJ whole genome shotgun (WGS) entry which is preliminary data.</text>
</comment>
<accession>A0A6I4UTH1</accession>
<dbReference type="Pfam" id="PF07228">
    <property type="entry name" value="SpoIIE"/>
    <property type="match status" value="1"/>
</dbReference>
<dbReference type="PROSITE" id="PS50110">
    <property type="entry name" value="RESPONSE_REGULATORY"/>
    <property type="match status" value="1"/>
</dbReference>